<dbReference type="REBASE" id="963550">
    <property type="entry name" value="M.HauPM71ORF6885P"/>
</dbReference>
<dbReference type="InterPro" id="IPR029063">
    <property type="entry name" value="SAM-dependent_MTases_sf"/>
</dbReference>
<dbReference type="PRINTS" id="PR00507">
    <property type="entry name" value="N12N6MTFRASE"/>
</dbReference>
<dbReference type="PANTHER" id="PTHR33841">
    <property type="entry name" value="DNA METHYLTRANSFERASE YEEA-RELATED"/>
    <property type="match status" value="1"/>
</dbReference>
<dbReference type="GO" id="GO:0032259">
    <property type="term" value="P:methylation"/>
    <property type="evidence" value="ECO:0007669"/>
    <property type="project" value="UniProtKB-KW"/>
</dbReference>
<organism evidence="9">
    <name type="scientific">Candidatus Heimdallarchaeum aukensis</name>
    <dbReference type="NCBI Taxonomy" id="2876573"/>
    <lineage>
        <taxon>Archaea</taxon>
        <taxon>Promethearchaeati</taxon>
        <taxon>Candidatus Heimdallarchaeota</taxon>
        <taxon>Candidatus Heimdallarchaeia (ex Rinke et al. 2021) (nom. nud.)</taxon>
        <taxon>Candidatus Heimdallarchaeales</taxon>
        <taxon>Candidatus Heimdallarchaeaceae</taxon>
        <taxon>Candidatus Heimdallarchaeum</taxon>
    </lineage>
</organism>
<comment type="catalytic activity">
    <reaction evidence="7">
        <text>a 2'-deoxyadenosine in DNA + S-adenosyl-L-methionine = an N(6)-methyl-2'-deoxyadenosine in DNA + S-adenosyl-L-homocysteine + H(+)</text>
        <dbReference type="Rhea" id="RHEA:15197"/>
        <dbReference type="Rhea" id="RHEA-COMP:12418"/>
        <dbReference type="Rhea" id="RHEA-COMP:12419"/>
        <dbReference type="ChEBI" id="CHEBI:15378"/>
        <dbReference type="ChEBI" id="CHEBI:57856"/>
        <dbReference type="ChEBI" id="CHEBI:59789"/>
        <dbReference type="ChEBI" id="CHEBI:90615"/>
        <dbReference type="ChEBI" id="CHEBI:90616"/>
        <dbReference type="EC" id="2.1.1.72"/>
    </reaction>
</comment>
<dbReference type="EMBL" id="CP084166">
    <property type="protein sequence ID" value="UJG39589.1"/>
    <property type="molecule type" value="Genomic_DNA"/>
</dbReference>
<keyword evidence="5" id="KW-0680">Restriction system</keyword>
<gene>
    <name evidence="9" type="ORF">K9W45_06885</name>
</gene>
<dbReference type="InterPro" id="IPR011639">
    <property type="entry name" value="MethylTrfase_TaqI-like_dom"/>
</dbReference>
<evidence type="ECO:0000256" key="3">
    <source>
        <dbReference type="ARBA" id="ARBA00022679"/>
    </source>
</evidence>
<evidence type="ECO:0000256" key="7">
    <source>
        <dbReference type="ARBA" id="ARBA00047942"/>
    </source>
</evidence>
<dbReference type="Gene3D" id="3.90.220.20">
    <property type="entry name" value="DNA methylase specificity domains"/>
    <property type="match status" value="1"/>
</dbReference>
<evidence type="ECO:0000256" key="1">
    <source>
        <dbReference type="ARBA" id="ARBA00011900"/>
    </source>
</evidence>
<dbReference type="CDD" id="cd02440">
    <property type="entry name" value="AdoMet_MTases"/>
    <property type="match status" value="1"/>
</dbReference>
<dbReference type="InterPro" id="IPR002052">
    <property type="entry name" value="DNA_methylase_N6_adenine_CS"/>
</dbReference>
<dbReference type="SUPFAM" id="SSF53335">
    <property type="entry name" value="S-adenosyl-L-methionine-dependent methyltransferases"/>
    <property type="match status" value="1"/>
</dbReference>
<dbReference type="PANTHER" id="PTHR33841:SF6">
    <property type="entry name" value="TYPE II METHYLTRANSFERASE M.HINDII"/>
    <property type="match status" value="1"/>
</dbReference>
<sequence length="506" mass="59610">MEESSKKPIAFIPTPKEIASLMVSLITKSKTDSILDPGCGKGIFIECLKEQNFTNITGVELNKELYNYCKNKFSQNNIVNHDFLDLSEDNKFDVIIGNPPYTHYNSLPTSMREKVYSITKTRETDIYYAFIIKAVKLLKDEGELIFIVPYSFFYNTFAKTVREILAENGFFEIIIDLDEVNLFEGELPETIIFKFKKVKEKRDTVVLKIKTRLTKPAQVAERALESLEKRRENELFSYFIKKFDYKAETWSTFPDIEVSFFNRLSELAFVGVGMVSGYDKVFRLEEKTIKLLNDEEQKRVFPFVKGENCKGYFIQGCVYYFLLDNNIKSEEELCKKYPNFYSMILSSKEKMIKRYLPKNGKWFHWQALRNYETYRKRLDAPKIFVPTLDRSKINRFSLTYEKLFPSGDVITIIPYKDVDPFFLLGYLNSDFFRRYYFSYGGKRGNRVSYTQRLLSNAKIPKFSEKIKKIISSEAKKIFNQKSFQNCREKIERTILKSFEENLFDSV</sequence>
<dbReference type="GO" id="GO:0009007">
    <property type="term" value="F:site-specific DNA-methyltransferase (adenine-specific) activity"/>
    <property type="evidence" value="ECO:0007669"/>
    <property type="project" value="UniProtKB-EC"/>
</dbReference>
<evidence type="ECO:0000256" key="4">
    <source>
        <dbReference type="ARBA" id="ARBA00022691"/>
    </source>
</evidence>
<evidence type="ECO:0000313" key="9">
    <source>
        <dbReference type="EMBL" id="UJG39589.1"/>
    </source>
</evidence>
<keyword evidence="6" id="KW-0238">DNA-binding</keyword>
<evidence type="ECO:0000256" key="5">
    <source>
        <dbReference type="ARBA" id="ARBA00022747"/>
    </source>
</evidence>
<dbReference type="PROSITE" id="PS00092">
    <property type="entry name" value="N6_MTASE"/>
    <property type="match status" value="1"/>
</dbReference>
<dbReference type="GO" id="GO:0003677">
    <property type="term" value="F:DNA binding"/>
    <property type="evidence" value="ECO:0007669"/>
    <property type="project" value="UniProtKB-KW"/>
</dbReference>
<accession>A0A9Y1BJT1</accession>
<dbReference type="EC" id="2.1.1.72" evidence="1"/>
<dbReference type="InterPro" id="IPR044946">
    <property type="entry name" value="Restrct_endonuc_typeI_TRD_sf"/>
</dbReference>
<dbReference type="GO" id="GO:0009307">
    <property type="term" value="P:DNA restriction-modification system"/>
    <property type="evidence" value="ECO:0007669"/>
    <property type="project" value="UniProtKB-KW"/>
</dbReference>
<evidence type="ECO:0000256" key="2">
    <source>
        <dbReference type="ARBA" id="ARBA00022603"/>
    </source>
</evidence>
<feature type="domain" description="Type II methyltransferase M.TaqI-like" evidence="8">
    <location>
        <begin position="56"/>
        <end position="183"/>
    </location>
</feature>
<keyword evidence="3" id="KW-0808">Transferase</keyword>
<dbReference type="SUPFAM" id="SSF116734">
    <property type="entry name" value="DNA methylase specificity domain"/>
    <property type="match status" value="1"/>
</dbReference>
<protein>
    <recommendedName>
        <fullName evidence="1">site-specific DNA-methyltransferase (adenine-specific)</fullName>
        <ecNumber evidence="1">2.1.1.72</ecNumber>
    </recommendedName>
</protein>
<reference evidence="9" key="1">
    <citation type="journal article" date="2022" name="Nat. Microbiol.">
        <title>Unique mobile elements and scalable gene flow at the prokaryote-eukaryote boundary revealed by circularized Asgard archaea genomes.</title>
        <authorList>
            <person name="Wu F."/>
            <person name="Speth D.R."/>
            <person name="Philosof A."/>
            <person name="Cremiere A."/>
            <person name="Narayanan A."/>
            <person name="Barco R.A."/>
            <person name="Connon S.A."/>
            <person name="Amend J.P."/>
            <person name="Antoshechkin I.A."/>
            <person name="Orphan V.J."/>
        </authorList>
    </citation>
    <scope>NUCLEOTIDE SEQUENCE</scope>
    <source>
        <strain evidence="9">PM71</strain>
    </source>
</reference>
<dbReference type="Pfam" id="PF07669">
    <property type="entry name" value="Eco57I"/>
    <property type="match status" value="1"/>
</dbReference>
<evidence type="ECO:0000259" key="8">
    <source>
        <dbReference type="Pfam" id="PF07669"/>
    </source>
</evidence>
<keyword evidence="4" id="KW-0949">S-adenosyl-L-methionine</keyword>
<name>A0A9Y1BJT1_9ARCH</name>
<dbReference type="Gene3D" id="3.40.50.150">
    <property type="entry name" value="Vaccinia Virus protein VP39"/>
    <property type="match status" value="1"/>
</dbReference>
<dbReference type="Proteomes" id="UP001201020">
    <property type="component" value="Chromosome"/>
</dbReference>
<dbReference type="InterPro" id="IPR050953">
    <property type="entry name" value="N4_N6_ade-DNA_methylase"/>
</dbReference>
<keyword evidence="2 9" id="KW-0489">Methyltransferase</keyword>
<evidence type="ECO:0000256" key="6">
    <source>
        <dbReference type="ARBA" id="ARBA00023125"/>
    </source>
</evidence>
<dbReference type="AlphaFoldDB" id="A0A9Y1BJT1"/>
<proteinExistence type="predicted"/>